<evidence type="ECO:0000313" key="1">
    <source>
        <dbReference type="EMBL" id="JAI05337.1"/>
    </source>
</evidence>
<accession>A0A0E9XSF2</accession>
<proteinExistence type="predicted"/>
<reference evidence="1" key="2">
    <citation type="journal article" date="2015" name="Fish Shellfish Immunol.">
        <title>Early steps in the European eel (Anguilla anguilla)-Vibrio vulnificus interaction in the gills: Role of the RtxA13 toxin.</title>
        <authorList>
            <person name="Callol A."/>
            <person name="Pajuelo D."/>
            <person name="Ebbesson L."/>
            <person name="Teles M."/>
            <person name="MacKenzie S."/>
            <person name="Amaro C."/>
        </authorList>
    </citation>
    <scope>NUCLEOTIDE SEQUENCE</scope>
</reference>
<dbReference type="AlphaFoldDB" id="A0A0E9XSF2"/>
<sequence length="26" mass="2673">MAGGGCVIVMTDHVMEIVVAEQGGRL</sequence>
<name>A0A0E9XSF2_ANGAN</name>
<protein>
    <submittedName>
        <fullName evidence="1">Uncharacterized protein</fullName>
    </submittedName>
</protein>
<dbReference type="EMBL" id="GBXM01003241">
    <property type="protein sequence ID" value="JAI05337.1"/>
    <property type="molecule type" value="Transcribed_RNA"/>
</dbReference>
<reference evidence="1" key="1">
    <citation type="submission" date="2014-11" db="EMBL/GenBank/DDBJ databases">
        <authorList>
            <person name="Amaro Gonzalez C."/>
        </authorList>
    </citation>
    <scope>NUCLEOTIDE SEQUENCE</scope>
</reference>
<organism evidence="1">
    <name type="scientific">Anguilla anguilla</name>
    <name type="common">European freshwater eel</name>
    <name type="synonym">Muraena anguilla</name>
    <dbReference type="NCBI Taxonomy" id="7936"/>
    <lineage>
        <taxon>Eukaryota</taxon>
        <taxon>Metazoa</taxon>
        <taxon>Chordata</taxon>
        <taxon>Craniata</taxon>
        <taxon>Vertebrata</taxon>
        <taxon>Euteleostomi</taxon>
        <taxon>Actinopterygii</taxon>
        <taxon>Neopterygii</taxon>
        <taxon>Teleostei</taxon>
        <taxon>Anguilliformes</taxon>
        <taxon>Anguillidae</taxon>
        <taxon>Anguilla</taxon>
    </lineage>
</organism>